<dbReference type="OrthoDB" id="188741at2759"/>
<feature type="coiled-coil region" evidence="1">
    <location>
        <begin position="104"/>
        <end position="159"/>
    </location>
</feature>
<dbReference type="KEGG" id="egl:EGR_09083"/>
<accession>W6U4J3</accession>
<protein>
    <submittedName>
        <fullName evidence="2">Coiled-coil domain-containing protein</fullName>
    </submittedName>
</protein>
<feature type="coiled-coil region" evidence="1">
    <location>
        <begin position="797"/>
        <end position="838"/>
    </location>
</feature>
<gene>
    <name evidence="2" type="ORF">EGR_09083</name>
</gene>
<dbReference type="GeneID" id="36344798"/>
<dbReference type="PANTHER" id="PTHR16275">
    <property type="entry name" value="COILED-COIL DOMAIN-CONTAINING PROTEIN 40"/>
    <property type="match status" value="1"/>
</dbReference>
<feature type="coiled-coil region" evidence="1">
    <location>
        <begin position="741"/>
        <end position="771"/>
    </location>
</feature>
<reference evidence="2 3" key="1">
    <citation type="journal article" date="2013" name="Nat. Genet.">
        <title>The genome of the hydatid tapeworm Echinococcus granulosus.</title>
        <authorList>
            <person name="Zheng H."/>
            <person name="Zhang W."/>
            <person name="Zhang L."/>
            <person name="Zhang Z."/>
            <person name="Li J."/>
            <person name="Lu G."/>
            <person name="Zhu Y."/>
            <person name="Wang Y."/>
            <person name="Huang Y."/>
            <person name="Liu J."/>
            <person name="Kang H."/>
            <person name="Chen J."/>
            <person name="Wang L."/>
            <person name="Chen A."/>
            <person name="Yu S."/>
            <person name="Gao Z."/>
            <person name="Jin L."/>
            <person name="Gu W."/>
            <person name="Wang Z."/>
            <person name="Zhao L."/>
            <person name="Shi B."/>
            <person name="Wen H."/>
            <person name="Lin R."/>
            <person name="Jones M.K."/>
            <person name="Brejova B."/>
            <person name="Vinar T."/>
            <person name="Zhao G."/>
            <person name="McManus D.P."/>
            <person name="Chen Z."/>
            <person name="Zhou Y."/>
            <person name="Wang S."/>
        </authorList>
    </citation>
    <scope>NUCLEOTIDE SEQUENCE [LARGE SCALE GENOMIC DNA]</scope>
</reference>
<dbReference type="STRING" id="6210.W6U4J3"/>
<dbReference type="GO" id="GO:0005737">
    <property type="term" value="C:cytoplasm"/>
    <property type="evidence" value="ECO:0007669"/>
    <property type="project" value="TreeGrafter"/>
</dbReference>
<proteinExistence type="predicted"/>
<keyword evidence="3" id="KW-1185">Reference proteome</keyword>
<evidence type="ECO:0000313" key="2">
    <source>
        <dbReference type="EMBL" id="EUB56045.1"/>
    </source>
</evidence>
<dbReference type="Proteomes" id="UP000019149">
    <property type="component" value="Unassembled WGS sequence"/>
</dbReference>
<dbReference type="CTD" id="36344798"/>
<comment type="caution">
    <text evidence="2">The sequence shown here is derived from an EMBL/GenBank/DDBJ whole genome shotgun (WGS) entry which is preliminary data.</text>
</comment>
<feature type="coiled-coil region" evidence="1">
    <location>
        <begin position="223"/>
        <end position="654"/>
    </location>
</feature>
<keyword evidence="1" id="KW-0175">Coiled coil</keyword>
<sequence length="962" mass="112279">MCIGNQDKNNFEALDKTENEQNLTSNDDFNSQLDSIINCSNDVESSPISNGAANNSSVLRDCVVDQGSSHETPETEDCREDNEEELTVLHPDHPLMKRFQEALKKMLKEHISKAAIELREKTEELKRVKSIHLELGSELYNAQQELSKFQSQLQKKHEENLERQARRVKMDEQLTVLHKQFKKTQMDYNLEYKKMIAMREEVDNLALRLFYLNNAKLEVKSDINIMQRAAEKASTELSRAEEEKLHQDMVAHRMQRTVDQLTEDCELLKEQLVAAEEELRSGESMLKDMESQVFGIKTDRKRLMVHWTTSLIGLQRRNEAYAELMKDFEKKQDELTKVTSETEGIKRDITAEQEKHERLTLQLHRTQGDIESAKKELERLQASHEEMRKEYAQTQRILSESERNLENANSIQRDLNQEAKLLQKRLEKELIKKHELEDRIDVLLRDKLSATKASAYVKKMATNVHDQSRELEAQAAVLENNLANEALEVAQIRAETKVMEEQAQALESAIKKRAENFASLQQKIKQTNLTVQRKQNHIDVLNRKLQHLLKDTGGIEIGPLEIMRNHLVKSIAAKQEEISTLEQQWLREQTELINRVKEKENLAEELSRQQVCLAVLERKKLRLDSEINSIEKEKTQLNRDLVHLQNSMVRLNKRIFEQRSSGTTLEQENRLAEEDFLRRIREKETQAVETEAQLEDALREKEDLLAELLETERHILLWEKKVELVSETRQAVDSASGLAELKAIRVEIHRMEARKAQIARQQEQLIQALEKSVQKRDSIITRNECAKSVKAKEALTKNTLLREIENLRGKILDYKKTIAEFDDESGRLEAESKRLESDLEAKYCACETVRKRSVELTKQLQQLAEYRQKNLIELQMRQHASRYWEQLLAGRYRRICPTRQAARSERERQIGRMRSMLAVVDRLTSEFPMVRHDLSVVRQILTEKLEKEENSDVTESQTDRTE</sequence>
<feature type="coiled-coil region" evidence="1">
    <location>
        <begin position="680"/>
        <end position="714"/>
    </location>
</feature>
<dbReference type="PANTHER" id="PTHR16275:SF8">
    <property type="entry name" value="COILED-COIL DOMAIN-CONTAINING PROTEIN 40"/>
    <property type="match status" value="1"/>
</dbReference>
<name>W6U4J3_ECHGR</name>
<dbReference type="InterPro" id="IPR037386">
    <property type="entry name" value="CCDC40"/>
</dbReference>
<dbReference type="EMBL" id="APAU02000131">
    <property type="protein sequence ID" value="EUB56045.1"/>
    <property type="molecule type" value="Genomic_DNA"/>
</dbReference>
<organism evidence="2 3">
    <name type="scientific">Echinococcus granulosus</name>
    <name type="common">Hydatid tapeworm</name>
    <dbReference type="NCBI Taxonomy" id="6210"/>
    <lineage>
        <taxon>Eukaryota</taxon>
        <taxon>Metazoa</taxon>
        <taxon>Spiralia</taxon>
        <taxon>Lophotrochozoa</taxon>
        <taxon>Platyhelminthes</taxon>
        <taxon>Cestoda</taxon>
        <taxon>Eucestoda</taxon>
        <taxon>Cyclophyllidea</taxon>
        <taxon>Taeniidae</taxon>
        <taxon>Echinococcus</taxon>
        <taxon>Echinococcus granulosus group</taxon>
    </lineage>
</organism>
<dbReference type="OMA" id="RMQRIQK"/>
<evidence type="ECO:0000256" key="1">
    <source>
        <dbReference type="SAM" id="Coils"/>
    </source>
</evidence>
<dbReference type="AlphaFoldDB" id="W6U4J3"/>
<dbReference type="RefSeq" id="XP_024347241.1">
    <property type="nucleotide sequence ID" value="XM_024498332.1"/>
</dbReference>
<evidence type="ECO:0000313" key="3">
    <source>
        <dbReference type="Proteomes" id="UP000019149"/>
    </source>
</evidence>
<dbReference type="GO" id="GO:0035082">
    <property type="term" value="P:axoneme assembly"/>
    <property type="evidence" value="ECO:0007669"/>
    <property type="project" value="InterPro"/>
</dbReference>